<dbReference type="Pfam" id="PF00005">
    <property type="entry name" value="ABC_tran"/>
    <property type="match status" value="2"/>
</dbReference>
<organism evidence="4 5">
    <name type="scientific">Neglectibacter timonensis</name>
    <dbReference type="NCBI Taxonomy" id="1776382"/>
    <lineage>
        <taxon>Bacteria</taxon>
        <taxon>Bacillati</taxon>
        <taxon>Bacillota</taxon>
        <taxon>Clostridia</taxon>
        <taxon>Eubacteriales</taxon>
        <taxon>Oscillospiraceae</taxon>
        <taxon>Neglectibacter</taxon>
    </lineage>
</organism>
<keyword evidence="1" id="KW-0547">Nucleotide-binding</keyword>
<dbReference type="Pfam" id="PF12848">
    <property type="entry name" value="ABC_tran_Xtn"/>
    <property type="match status" value="1"/>
</dbReference>
<feature type="domain" description="ABC transporter" evidence="3">
    <location>
        <begin position="4"/>
        <end position="261"/>
    </location>
</feature>
<dbReference type="Gene3D" id="1.10.287.380">
    <property type="entry name" value="Valyl-tRNA synthetase, C-terminal domain"/>
    <property type="match status" value="1"/>
</dbReference>
<proteinExistence type="predicted"/>
<gene>
    <name evidence="4" type="ORF">NE695_09335</name>
</gene>
<dbReference type="InterPro" id="IPR051309">
    <property type="entry name" value="ABCF_ATPase"/>
</dbReference>
<dbReference type="SMART" id="SM00382">
    <property type="entry name" value="AAA"/>
    <property type="match status" value="2"/>
</dbReference>
<evidence type="ECO:0000256" key="1">
    <source>
        <dbReference type="ARBA" id="ARBA00022741"/>
    </source>
</evidence>
<comment type="caution">
    <text evidence="4">The sequence shown here is derived from an EMBL/GenBank/DDBJ whole genome shotgun (WGS) entry which is preliminary data.</text>
</comment>
<dbReference type="InterPro" id="IPR032524">
    <property type="entry name" value="ABC_tran_C"/>
</dbReference>
<dbReference type="GeneID" id="90533796"/>
<dbReference type="PANTHER" id="PTHR42855">
    <property type="entry name" value="ABC TRANSPORTER ATP-BINDING SUBUNIT"/>
    <property type="match status" value="1"/>
</dbReference>
<dbReference type="RefSeq" id="WP_066867189.1">
    <property type="nucleotide sequence ID" value="NZ_CABKVV010000014.1"/>
</dbReference>
<reference evidence="4 5" key="1">
    <citation type="submission" date="2022-06" db="EMBL/GenBank/DDBJ databases">
        <title>Isolation of gut microbiota from human fecal samples.</title>
        <authorList>
            <person name="Pamer E.G."/>
            <person name="Barat B."/>
            <person name="Waligurski E."/>
            <person name="Medina S."/>
            <person name="Paddock L."/>
            <person name="Mostad J."/>
        </authorList>
    </citation>
    <scope>NUCLEOTIDE SEQUENCE [LARGE SCALE GENOMIC DNA]</scope>
    <source>
        <strain evidence="4 5">DFI.9.73</strain>
    </source>
</reference>
<evidence type="ECO:0000313" key="4">
    <source>
        <dbReference type="EMBL" id="MCQ4840116.1"/>
    </source>
</evidence>
<dbReference type="InterPro" id="IPR017871">
    <property type="entry name" value="ABC_transporter-like_CS"/>
</dbReference>
<dbReference type="InterPro" id="IPR003593">
    <property type="entry name" value="AAA+_ATPase"/>
</dbReference>
<dbReference type="Gene3D" id="3.40.50.300">
    <property type="entry name" value="P-loop containing nucleotide triphosphate hydrolases"/>
    <property type="match status" value="2"/>
</dbReference>
<keyword evidence="5" id="KW-1185">Reference proteome</keyword>
<dbReference type="GO" id="GO:0005524">
    <property type="term" value="F:ATP binding"/>
    <property type="evidence" value="ECO:0007669"/>
    <property type="project" value="UniProtKB-KW"/>
</dbReference>
<evidence type="ECO:0000313" key="5">
    <source>
        <dbReference type="Proteomes" id="UP001524473"/>
    </source>
</evidence>
<dbReference type="InterPro" id="IPR032781">
    <property type="entry name" value="ABC_tran_Xtn"/>
</dbReference>
<dbReference type="PANTHER" id="PTHR42855:SF2">
    <property type="entry name" value="DRUG RESISTANCE ABC TRANSPORTER,ATP-BINDING PROTEIN"/>
    <property type="match status" value="1"/>
</dbReference>
<dbReference type="InterPro" id="IPR037118">
    <property type="entry name" value="Val-tRNA_synth_C_sf"/>
</dbReference>
<dbReference type="NCBIfam" id="NF000355">
    <property type="entry name" value="ribo_prot_ABC_F"/>
    <property type="match status" value="1"/>
</dbReference>
<evidence type="ECO:0000256" key="2">
    <source>
        <dbReference type="ARBA" id="ARBA00022840"/>
    </source>
</evidence>
<accession>A0ABT1RZL0</accession>
<dbReference type="InterPro" id="IPR027417">
    <property type="entry name" value="P-loop_NTPase"/>
</dbReference>
<protein>
    <submittedName>
        <fullName evidence="4">ABC-F family ATP-binding cassette domain-containing protein</fullName>
    </submittedName>
</protein>
<feature type="domain" description="ABC transporter" evidence="3">
    <location>
        <begin position="331"/>
        <end position="546"/>
    </location>
</feature>
<dbReference type="SUPFAM" id="SSF52540">
    <property type="entry name" value="P-loop containing nucleoside triphosphate hydrolases"/>
    <property type="match status" value="2"/>
</dbReference>
<dbReference type="EMBL" id="JANFZH010000019">
    <property type="protein sequence ID" value="MCQ4840116.1"/>
    <property type="molecule type" value="Genomic_DNA"/>
</dbReference>
<dbReference type="PROSITE" id="PS50893">
    <property type="entry name" value="ABC_TRANSPORTER_2"/>
    <property type="match status" value="2"/>
</dbReference>
<dbReference type="InterPro" id="IPR003439">
    <property type="entry name" value="ABC_transporter-like_ATP-bd"/>
</dbReference>
<name>A0ABT1RZL0_9FIRM</name>
<keyword evidence="2 4" id="KW-0067">ATP-binding</keyword>
<dbReference type="CDD" id="cd03221">
    <property type="entry name" value="ABCF_EF-3"/>
    <property type="match status" value="2"/>
</dbReference>
<dbReference type="Pfam" id="PF16326">
    <property type="entry name" value="ABC_tran_CTD"/>
    <property type="match status" value="1"/>
</dbReference>
<dbReference type="Proteomes" id="UP001524473">
    <property type="component" value="Unassembled WGS sequence"/>
</dbReference>
<dbReference type="PROSITE" id="PS00211">
    <property type="entry name" value="ABC_TRANSPORTER_1"/>
    <property type="match status" value="2"/>
</dbReference>
<sequence>MAILTVNDITLSFGEETILEHITFEMQKGEHIGLVGVNGSGKTTLFKILNGEYIPDNGSVVFSKDTALGYMEQHVCRDFERTAFEEVMTVFAPLLAMERELEELTDRLSQTLPEEELHALILRQTELNDRFVDRGGLTCRSRARSALMGLGFSDEQIGNKVGVLSGGQKAKLQLAKMLLGGANLLLLDEPTNHLDISSVEWLEDFLKTYGGSYIVISHDRYFLDKITSRTFEMEGKGLAAYKGNYSNYLKLKAEQRLAMERVYESTRREISRIEGIIEQQKRWNQERNYVTIASKQKAIDRLEATLEKPEAEPESIKFQFHASRRSGNDVLTAEDLSLSFDGGEPLFRNVNLEIKRGEKIFLIGPNGCGKTSLFKILLGQYQPDDGFVRLGAGIDLGYYEQSQLSLDDSKTVIDEIWDLHPRMSQTEVRSALAVFLFRGEDVFKPVGGLSGGERARILLLKLMLSKANFLLLDEPTNHLDIGSCEALEDALAGYDGTLFVVSHDRYLINKLADKVYVLEKDGARLYPGNYDYYLERRETELAQEEAVVSPKVNLYKLRKERDAELRRRRGALSRVEAEIEENDASIKALEEHLEDPEVAADYEAVTETSEAIAALHEKADKLLLNWTELSEALEELERENSVE</sequence>
<evidence type="ECO:0000259" key="3">
    <source>
        <dbReference type="PROSITE" id="PS50893"/>
    </source>
</evidence>